<organism evidence="3 4">
    <name type="scientific">Waterburya agarophytonicola KI4</name>
    <dbReference type="NCBI Taxonomy" id="2874699"/>
    <lineage>
        <taxon>Bacteria</taxon>
        <taxon>Bacillati</taxon>
        <taxon>Cyanobacteriota</taxon>
        <taxon>Cyanophyceae</taxon>
        <taxon>Pleurocapsales</taxon>
        <taxon>Hyellaceae</taxon>
        <taxon>Waterburya</taxon>
        <taxon>Waterburya agarophytonicola</taxon>
    </lineage>
</organism>
<dbReference type="SUPFAM" id="SSF56112">
    <property type="entry name" value="Protein kinase-like (PK-like)"/>
    <property type="match status" value="1"/>
</dbReference>
<accession>A0A964BX01</accession>
<dbReference type="InterPro" id="IPR011009">
    <property type="entry name" value="Kinase-like_dom_sf"/>
</dbReference>
<proteinExistence type="inferred from homology"/>
<comment type="caution">
    <text evidence="3">The sequence shown here is derived from an EMBL/GenBank/DDBJ whole genome shotgun (WGS) entry which is preliminary data.</text>
</comment>
<dbReference type="AlphaFoldDB" id="A0A964BX01"/>
<comment type="similarity">
    <text evidence="1">Belongs to the pseudomonas-type ThrB family.</text>
</comment>
<feature type="domain" description="Aminoglycoside phosphotransferase" evidence="2">
    <location>
        <begin position="43"/>
        <end position="267"/>
    </location>
</feature>
<dbReference type="Pfam" id="PF01636">
    <property type="entry name" value="APH"/>
    <property type="match status" value="1"/>
</dbReference>
<evidence type="ECO:0000313" key="3">
    <source>
        <dbReference type="EMBL" id="MCC0179222.1"/>
    </source>
</evidence>
<dbReference type="InterPro" id="IPR002575">
    <property type="entry name" value="Aminoglycoside_PTrfase"/>
</dbReference>
<keyword evidence="4" id="KW-1185">Reference proteome</keyword>
<protein>
    <submittedName>
        <fullName evidence="3">Phosphotransferase</fullName>
    </submittedName>
</protein>
<dbReference type="Proteomes" id="UP000729733">
    <property type="component" value="Unassembled WGS sequence"/>
</dbReference>
<gene>
    <name evidence="3" type="ORF">I4641_19855</name>
</gene>
<name>A0A964BX01_9CYAN</name>
<dbReference type="GO" id="GO:0009088">
    <property type="term" value="P:threonine biosynthetic process"/>
    <property type="evidence" value="ECO:0007669"/>
    <property type="project" value="TreeGrafter"/>
</dbReference>
<evidence type="ECO:0000259" key="2">
    <source>
        <dbReference type="Pfam" id="PF01636"/>
    </source>
</evidence>
<dbReference type="Gene3D" id="3.30.200.20">
    <property type="entry name" value="Phosphorylase Kinase, domain 1"/>
    <property type="match status" value="1"/>
</dbReference>
<dbReference type="PANTHER" id="PTHR21064:SF6">
    <property type="entry name" value="AMINOGLYCOSIDE PHOSPHOTRANSFERASE DOMAIN-CONTAINING PROTEIN"/>
    <property type="match status" value="1"/>
</dbReference>
<reference evidence="3" key="1">
    <citation type="journal article" date="2021" name="Antonie Van Leeuwenhoek">
        <title>Draft genome and description of Waterburya agarophytonicola gen. nov. sp. nov. (Pleurocapsales, Cyanobacteria): a seaweed symbiont.</title>
        <authorList>
            <person name="Bonthond G."/>
            <person name="Shalygin S."/>
            <person name="Bayer T."/>
            <person name="Weinberger F."/>
        </authorList>
    </citation>
    <scope>NUCLEOTIDE SEQUENCE</scope>
    <source>
        <strain evidence="3">KI4</strain>
    </source>
</reference>
<dbReference type="Gene3D" id="3.90.1200.10">
    <property type="match status" value="1"/>
</dbReference>
<evidence type="ECO:0000313" key="4">
    <source>
        <dbReference type="Proteomes" id="UP000729733"/>
    </source>
</evidence>
<sequence length="330" mass="37819">MVAMGVFPAIYSTLSPQALIDGVLSRYELGAIDRCLFWNRGLSDIYLIETSEKSYILKVSHHHWRSKSDIQFELEFLDFLYQQDIPVANPLKTTAGELFVTVGAVEGDRYAALFPYAPGEVPQGDLSIDQSTIMGQTLGRIHASSLKFQNTTPRQALNLEYLLDDSWEVINPYLSHNSEDLIFLEKAICNIKHQLTCLEQRSPLWSVCWGDPHSGNVHFTKDNQITLFDFDQCGYGWRVFDIAKFLQVSLSAGIKCKVRDSFLIGYQKVQKLTDLELSSLQPLTQMAHIWAWAIGINATAIHNWSRLDDFYIKRHLHQLKRLSTQEWQLF</sequence>
<dbReference type="EMBL" id="JADWDC010000072">
    <property type="protein sequence ID" value="MCC0179222.1"/>
    <property type="molecule type" value="Genomic_DNA"/>
</dbReference>
<dbReference type="GO" id="GO:0004413">
    <property type="term" value="F:homoserine kinase activity"/>
    <property type="evidence" value="ECO:0007669"/>
    <property type="project" value="TreeGrafter"/>
</dbReference>
<evidence type="ECO:0000256" key="1">
    <source>
        <dbReference type="ARBA" id="ARBA00038240"/>
    </source>
</evidence>
<dbReference type="InterPro" id="IPR050249">
    <property type="entry name" value="Pseudomonas-type_ThrB"/>
</dbReference>
<dbReference type="PANTHER" id="PTHR21064">
    <property type="entry name" value="AMINOGLYCOSIDE PHOSPHOTRANSFERASE DOMAIN-CONTAINING PROTEIN-RELATED"/>
    <property type="match status" value="1"/>
</dbReference>